<dbReference type="Proteomes" id="UP000663859">
    <property type="component" value="Unassembled WGS sequence"/>
</dbReference>
<accession>A0A8J2BK92</accession>
<evidence type="ECO:0000313" key="2">
    <source>
        <dbReference type="Proteomes" id="UP000663859"/>
    </source>
</evidence>
<name>A0A8J2BK92_9BACT</name>
<gene>
    <name evidence="1" type="ORF">MPNT_30155</name>
</gene>
<proteinExistence type="predicted"/>
<dbReference type="EMBL" id="CAJNOB010000023">
    <property type="protein sequence ID" value="CAF0699193.1"/>
    <property type="molecule type" value="Genomic_DNA"/>
</dbReference>
<keyword evidence="2" id="KW-1185">Reference proteome</keyword>
<reference evidence="1" key="1">
    <citation type="submission" date="2021-02" db="EMBL/GenBank/DDBJ databases">
        <authorList>
            <person name="Cremers G."/>
            <person name="Picone N."/>
        </authorList>
    </citation>
    <scope>NUCLEOTIDE SEQUENCE</scope>
    <source>
        <strain evidence="1">PQ17</strain>
    </source>
</reference>
<organism evidence="1 2">
    <name type="scientific">Candidatus Methylacidithermus pantelleriae</name>
    <dbReference type="NCBI Taxonomy" id="2744239"/>
    <lineage>
        <taxon>Bacteria</taxon>
        <taxon>Pseudomonadati</taxon>
        <taxon>Verrucomicrobiota</taxon>
        <taxon>Methylacidiphilae</taxon>
        <taxon>Methylacidiphilales</taxon>
        <taxon>Methylacidiphilaceae</taxon>
        <taxon>Candidatus Methylacidithermus</taxon>
    </lineage>
</organism>
<dbReference type="AlphaFoldDB" id="A0A8J2BK92"/>
<protein>
    <submittedName>
        <fullName evidence="1">Uncharacterized protein</fullName>
    </submittedName>
</protein>
<comment type="caution">
    <text evidence="1">The sequence shown here is derived from an EMBL/GenBank/DDBJ whole genome shotgun (WGS) entry which is preliminary data.</text>
</comment>
<evidence type="ECO:0000313" key="1">
    <source>
        <dbReference type="EMBL" id="CAF0699193.1"/>
    </source>
</evidence>
<sequence length="88" mass="9323">MPTGTLILHAESSHPDGVVLYTRVCASADPKDGEFAWVLQVGSQERLLGIVQTVKEFGSGINGHRRRLGLRGSLIQSSASSWSSSATG</sequence>